<dbReference type="AlphaFoldDB" id="A0A934I2B3"/>
<comment type="caution">
    <text evidence="1">The sequence shown here is derived from an EMBL/GenBank/DDBJ whole genome shotgun (WGS) entry which is preliminary data.</text>
</comment>
<name>A0A934I2B3_9CLOT</name>
<evidence type="ECO:0000313" key="2">
    <source>
        <dbReference type="Proteomes" id="UP000622687"/>
    </source>
</evidence>
<reference evidence="1" key="1">
    <citation type="submission" date="2020-12" db="EMBL/GenBank/DDBJ databases">
        <title>Clostridium thailandense sp. nov., a novel acetogenic bacterium isolated from peat land soil in Thailand.</title>
        <authorList>
            <person name="Chaikitkaew S."/>
            <person name="Birkeland N.K."/>
        </authorList>
    </citation>
    <scope>NUCLEOTIDE SEQUENCE</scope>
    <source>
        <strain evidence="1">DSM 17425</strain>
    </source>
</reference>
<evidence type="ECO:0000313" key="1">
    <source>
        <dbReference type="EMBL" id="MBI6873731.1"/>
    </source>
</evidence>
<dbReference type="EMBL" id="JAEEGB010000015">
    <property type="protein sequence ID" value="MBI6873731.1"/>
    <property type="molecule type" value="Genomic_DNA"/>
</dbReference>
<dbReference type="RefSeq" id="WP_211143159.1">
    <property type="nucleotide sequence ID" value="NZ_JAEEGB010000015.1"/>
</dbReference>
<accession>A0A934I2B3</accession>
<proteinExistence type="predicted"/>
<protein>
    <submittedName>
        <fullName evidence="1">Uncharacterized protein</fullName>
    </submittedName>
</protein>
<dbReference type="Proteomes" id="UP000622687">
    <property type="component" value="Unassembled WGS sequence"/>
</dbReference>
<gene>
    <name evidence="1" type="ORF">I6U51_13575</name>
</gene>
<organism evidence="1 2">
    <name type="scientific">Clostridium aciditolerans</name>
    <dbReference type="NCBI Taxonomy" id="339861"/>
    <lineage>
        <taxon>Bacteria</taxon>
        <taxon>Bacillati</taxon>
        <taxon>Bacillota</taxon>
        <taxon>Clostridia</taxon>
        <taxon>Eubacteriales</taxon>
        <taxon>Clostridiaceae</taxon>
        <taxon>Clostridium</taxon>
    </lineage>
</organism>
<keyword evidence="2" id="KW-1185">Reference proteome</keyword>
<sequence length="112" mass="12848">MHGDNRKCSLIIEIGRRIIYDKLNGKVLVDLGEMQGDVLPKEAIGGLDFIDLPYEQDSDKFSRVKKYHIDVNSKQVVFDELYEPVLTPEQRIQNLENQLLLSENKNVEGGIF</sequence>